<reference evidence="1 2" key="1">
    <citation type="journal article" date="2012" name="PLoS Pathog.">
        <title>Diverse lifestyles and strategies of plant pathogenesis encoded in the genomes of eighteen Dothideomycetes fungi.</title>
        <authorList>
            <person name="Ohm R.A."/>
            <person name="Feau N."/>
            <person name="Henrissat B."/>
            <person name="Schoch C.L."/>
            <person name="Horwitz B.A."/>
            <person name="Barry K.W."/>
            <person name="Condon B.J."/>
            <person name="Copeland A.C."/>
            <person name="Dhillon B."/>
            <person name="Glaser F."/>
            <person name="Hesse C.N."/>
            <person name="Kosti I."/>
            <person name="LaButti K."/>
            <person name="Lindquist E.A."/>
            <person name="Lucas S."/>
            <person name="Salamov A.A."/>
            <person name="Bradshaw R.E."/>
            <person name="Ciuffetti L."/>
            <person name="Hamelin R.C."/>
            <person name="Kema G.H.J."/>
            <person name="Lawrence C."/>
            <person name="Scott J.A."/>
            <person name="Spatafora J.W."/>
            <person name="Turgeon B.G."/>
            <person name="de Wit P.J.G.M."/>
            <person name="Zhong S."/>
            <person name="Goodwin S.B."/>
            <person name="Grigoriev I.V."/>
        </authorList>
    </citation>
    <scope>NUCLEOTIDE SEQUENCE [LARGE SCALE GENOMIC DNA]</scope>
    <source>
        <strain evidence="1 2">CIRAD86</strain>
    </source>
</reference>
<organism evidence="1 2">
    <name type="scientific">Pseudocercospora fijiensis (strain CIRAD86)</name>
    <name type="common">Black leaf streak disease fungus</name>
    <name type="synonym">Mycosphaerella fijiensis</name>
    <dbReference type="NCBI Taxonomy" id="383855"/>
    <lineage>
        <taxon>Eukaryota</taxon>
        <taxon>Fungi</taxon>
        <taxon>Dikarya</taxon>
        <taxon>Ascomycota</taxon>
        <taxon>Pezizomycotina</taxon>
        <taxon>Dothideomycetes</taxon>
        <taxon>Dothideomycetidae</taxon>
        <taxon>Mycosphaerellales</taxon>
        <taxon>Mycosphaerellaceae</taxon>
        <taxon>Pseudocercospora</taxon>
    </lineage>
</organism>
<accession>M2Z792</accession>
<protein>
    <submittedName>
        <fullName evidence="1">Uncharacterized protein</fullName>
    </submittedName>
</protein>
<keyword evidence="2" id="KW-1185">Reference proteome</keyword>
<dbReference type="VEuPathDB" id="FungiDB:MYCFIDRAFT_171544"/>
<dbReference type="RefSeq" id="XP_007923193.1">
    <property type="nucleotide sequence ID" value="XM_007925002.1"/>
</dbReference>
<gene>
    <name evidence="1" type="ORF">MYCFIDRAFT_171544</name>
</gene>
<name>M2Z792_PSEFD</name>
<dbReference type="GeneID" id="19332651"/>
<dbReference type="EMBL" id="KB446556">
    <property type="protein sequence ID" value="EME85655.1"/>
    <property type="molecule type" value="Genomic_DNA"/>
</dbReference>
<sequence length="109" mass="12031">MQQSDCPRRLISDATAQLREQEAAAKFNLGHFDMAEPFNAGSTQAASARSALPWRLINTWGTSSEPTNETRRCAVAGRLAAFGWLLSDEATLSEPLGRPRVRTHIYKAE</sequence>
<dbReference type="AlphaFoldDB" id="M2Z792"/>
<evidence type="ECO:0000313" key="1">
    <source>
        <dbReference type="EMBL" id="EME85655.1"/>
    </source>
</evidence>
<dbReference type="HOGENOM" id="CLU_2185116_0_0_1"/>
<dbReference type="Proteomes" id="UP000016932">
    <property type="component" value="Unassembled WGS sequence"/>
</dbReference>
<proteinExistence type="predicted"/>
<dbReference type="KEGG" id="pfj:MYCFIDRAFT_171544"/>
<evidence type="ECO:0000313" key="2">
    <source>
        <dbReference type="Proteomes" id="UP000016932"/>
    </source>
</evidence>